<dbReference type="InterPro" id="IPR050107">
    <property type="entry name" value="ABC_carbohydrate_import_ATPase"/>
</dbReference>
<dbReference type="GO" id="GO:0016887">
    <property type="term" value="F:ATP hydrolysis activity"/>
    <property type="evidence" value="ECO:0007669"/>
    <property type="project" value="InterPro"/>
</dbReference>
<protein>
    <submittedName>
        <fullName evidence="6">Ribose transport system ATP-binding protein</fullName>
    </submittedName>
</protein>
<dbReference type="GO" id="GO:0005524">
    <property type="term" value="F:ATP binding"/>
    <property type="evidence" value="ECO:0007669"/>
    <property type="project" value="UniProtKB-KW"/>
</dbReference>
<dbReference type="PANTHER" id="PTHR43790">
    <property type="entry name" value="CARBOHYDRATE TRANSPORT ATP-BINDING PROTEIN MG119-RELATED"/>
    <property type="match status" value="1"/>
</dbReference>
<dbReference type="InterPro" id="IPR003439">
    <property type="entry name" value="ABC_transporter-like_ATP-bd"/>
</dbReference>
<evidence type="ECO:0000256" key="2">
    <source>
        <dbReference type="ARBA" id="ARBA00022737"/>
    </source>
</evidence>
<evidence type="ECO:0000256" key="3">
    <source>
        <dbReference type="ARBA" id="ARBA00022741"/>
    </source>
</evidence>
<name>A0A7W0CF77_9ACTN</name>
<accession>A0A7W0CF77</accession>
<keyword evidence="3" id="KW-0547">Nucleotide-binding</keyword>
<gene>
    <name evidence="6" type="ORF">HNR30_001417</name>
</gene>
<dbReference type="CDD" id="cd03215">
    <property type="entry name" value="ABC_Carb_Monos_II"/>
    <property type="match status" value="1"/>
</dbReference>
<proteinExistence type="predicted"/>
<evidence type="ECO:0000313" key="7">
    <source>
        <dbReference type="Proteomes" id="UP000530928"/>
    </source>
</evidence>
<dbReference type="SMART" id="SM00382">
    <property type="entry name" value="AAA"/>
    <property type="match status" value="2"/>
</dbReference>
<dbReference type="SUPFAM" id="SSF52540">
    <property type="entry name" value="P-loop containing nucleoside triphosphate hydrolases"/>
    <property type="match status" value="2"/>
</dbReference>
<evidence type="ECO:0000256" key="4">
    <source>
        <dbReference type="ARBA" id="ARBA00022840"/>
    </source>
</evidence>
<evidence type="ECO:0000259" key="5">
    <source>
        <dbReference type="PROSITE" id="PS50893"/>
    </source>
</evidence>
<dbReference type="InterPro" id="IPR027417">
    <property type="entry name" value="P-loop_NTPase"/>
</dbReference>
<feature type="domain" description="ABC transporter" evidence="5">
    <location>
        <begin position="2"/>
        <end position="243"/>
    </location>
</feature>
<dbReference type="PANTHER" id="PTHR43790:SF9">
    <property type="entry name" value="GALACTOFURANOSE TRANSPORTER ATP-BINDING PROTEIN YTFR"/>
    <property type="match status" value="1"/>
</dbReference>
<dbReference type="CDD" id="cd03216">
    <property type="entry name" value="ABC_Carb_Monos_I"/>
    <property type="match status" value="1"/>
</dbReference>
<dbReference type="Gene3D" id="3.40.50.300">
    <property type="entry name" value="P-loop containing nucleotide triphosphate hydrolases"/>
    <property type="match status" value="2"/>
</dbReference>
<dbReference type="EMBL" id="JACDUR010000001">
    <property type="protein sequence ID" value="MBA2890082.1"/>
    <property type="molecule type" value="Genomic_DNA"/>
</dbReference>
<dbReference type="InterPro" id="IPR017871">
    <property type="entry name" value="ABC_transporter-like_CS"/>
</dbReference>
<dbReference type="PROSITE" id="PS50893">
    <property type="entry name" value="ABC_TRANSPORTER_2"/>
    <property type="match status" value="2"/>
</dbReference>
<dbReference type="AlphaFoldDB" id="A0A7W0CF77"/>
<keyword evidence="2" id="KW-0677">Repeat</keyword>
<evidence type="ECO:0000313" key="6">
    <source>
        <dbReference type="EMBL" id="MBA2890082.1"/>
    </source>
</evidence>
<dbReference type="Pfam" id="PF00005">
    <property type="entry name" value="ABC_tran"/>
    <property type="match status" value="2"/>
</dbReference>
<evidence type="ECO:0000256" key="1">
    <source>
        <dbReference type="ARBA" id="ARBA00022448"/>
    </source>
</evidence>
<reference evidence="6 7" key="1">
    <citation type="submission" date="2020-07" db="EMBL/GenBank/DDBJ databases">
        <title>Genomic Encyclopedia of Type Strains, Phase IV (KMG-IV): sequencing the most valuable type-strain genomes for metagenomic binning, comparative biology and taxonomic classification.</title>
        <authorList>
            <person name="Goeker M."/>
        </authorList>
    </citation>
    <scope>NUCLEOTIDE SEQUENCE [LARGE SCALE GENOMIC DNA]</scope>
    <source>
        <strain evidence="6 7">DSM 45533</strain>
    </source>
</reference>
<keyword evidence="7" id="KW-1185">Reference proteome</keyword>
<sequence length="488" mass="52661">MIEVSGLRKAYPGVVALDGVSLQIRPHEVVGLAGENGAGKSTLLKALVGLVRPDSGTIRIRGREVRLRGVAQAATEGIGMVFQEQSLVPNLTAAENILLGCEGSAVRLGLYRWRRLRELAQAQLDKIGSRVDPMARTETLSFAERQMVEIAKVLAIEERTRAQPVVLLDEPTSVLEAEEIETLFGQIERLRKHASVVFVSHRLDEVLQVSDRVYVLRGGQVAGEVDPATAGAAGLHRMMIGAEATGSHYHDDLHRPPERSSVRLSVRGLCGEGFTDISFDLIRGEVVAVAGVHGSGREELCRALFGARAVTAGQVLIDGEAVSLTGPRRAVRAGLGYVPSERKVEGVVSAMSVADNMTLPYTRPQDVEEWIGRLRIKTPDRRTPIGSLSGGNQQKVVLARWLLTGSLRVLLLDHPTRGLDVGAKSEVYRLIRELAAAGVAVLLLADSLEECIALSDRVLVMKEGRVTVTLDTPPGAKPDPVDVVKEMV</sequence>
<feature type="domain" description="ABC transporter" evidence="5">
    <location>
        <begin position="257"/>
        <end position="488"/>
    </location>
</feature>
<dbReference type="Proteomes" id="UP000530928">
    <property type="component" value="Unassembled WGS sequence"/>
</dbReference>
<dbReference type="PROSITE" id="PS00211">
    <property type="entry name" value="ABC_TRANSPORTER_1"/>
    <property type="match status" value="1"/>
</dbReference>
<dbReference type="RefSeq" id="WP_181608807.1">
    <property type="nucleotide sequence ID" value="NZ_BAABAM010000001.1"/>
</dbReference>
<dbReference type="InterPro" id="IPR003593">
    <property type="entry name" value="AAA+_ATPase"/>
</dbReference>
<keyword evidence="1" id="KW-0813">Transport</keyword>
<keyword evidence="4 6" id="KW-0067">ATP-binding</keyword>
<organism evidence="6 7">
    <name type="scientific">Nonomuraea soli</name>
    <dbReference type="NCBI Taxonomy" id="1032476"/>
    <lineage>
        <taxon>Bacteria</taxon>
        <taxon>Bacillati</taxon>
        <taxon>Actinomycetota</taxon>
        <taxon>Actinomycetes</taxon>
        <taxon>Streptosporangiales</taxon>
        <taxon>Streptosporangiaceae</taxon>
        <taxon>Nonomuraea</taxon>
    </lineage>
</organism>
<comment type="caution">
    <text evidence="6">The sequence shown here is derived from an EMBL/GenBank/DDBJ whole genome shotgun (WGS) entry which is preliminary data.</text>
</comment>